<evidence type="ECO:0000259" key="10">
    <source>
        <dbReference type="Pfam" id="PF06221"/>
    </source>
</evidence>
<evidence type="ECO:0000256" key="1">
    <source>
        <dbReference type="ARBA" id="ARBA00004123"/>
    </source>
</evidence>
<organism evidence="11 12">
    <name type="scientific">Metarhizium rileyi (strain RCEF 4871)</name>
    <name type="common">Nomuraea rileyi</name>
    <dbReference type="NCBI Taxonomy" id="1649241"/>
    <lineage>
        <taxon>Eukaryota</taxon>
        <taxon>Fungi</taxon>
        <taxon>Dikarya</taxon>
        <taxon>Ascomycota</taxon>
        <taxon>Pezizomycotina</taxon>
        <taxon>Sordariomycetes</taxon>
        <taxon>Hypocreomycetidae</taxon>
        <taxon>Hypocreales</taxon>
        <taxon>Clavicipitaceae</taxon>
        <taxon>Metarhizium</taxon>
    </lineage>
</organism>
<keyword evidence="8" id="KW-0539">Nucleus</keyword>
<comment type="subcellular location">
    <subcellularLocation>
        <location evidence="2">Cytoplasm</location>
    </subcellularLocation>
    <subcellularLocation>
        <location evidence="1">Nucleus</location>
    </subcellularLocation>
</comment>
<feature type="compositionally biased region" description="Polar residues" evidence="9">
    <location>
        <begin position="63"/>
        <end position="78"/>
    </location>
</feature>
<feature type="compositionally biased region" description="Polar residues" evidence="9">
    <location>
        <begin position="622"/>
        <end position="631"/>
    </location>
</feature>
<name>A0A167FR32_METRR</name>
<dbReference type="GO" id="GO:0005634">
    <property type="term" value="C:nucleus"/>
    <property type="evidence" value="ECO:0007669"/>
    <property type="project" value="UniProtKB-SubCell"/>
</dbReference>
<dbReference type="InterPro" id="IPR013734">
    <property type="entry name" value="TF_Nrm1/Whi5"/>
</dbReference>
<feature type="compositionally biased region" description="Basic and acidic residues" evidence="9">
    <location>
        <begin position="841"/>
        <end position="861"/>
    </location>
</feature>
<feature type="region of interest" description="Disordered" evidence="9">
    <location>
        <begin position="283"/>
        <end position="329"/>
    </location>
</feature>
<feature type="region of interest" description="Disordered" evidence="9">
    <location>
        <begin position="57"/>
        <end position="101"/>
    </location>
</feature>
<feature type="region of interest" description="Disordered" evidence="9">
    <location>
        <begin position="475"/>
        <end position="496"/>
    </location>
</feature>
<dbReference type="GO" id="GO:0005737">
    <property type="term" value="C:cytoplasm"/>
    <property type="evidence" value="ECO:0007669"/>
    <property type="project" value="UniProtKB-SubCell"/>
</dbReference>
<keyword evidence="5" id="KW-0678">Repressor</keyword>
<evidence type="ECO:0000256" key="7">
    <source>
        <dbReference type="ARBA" id="ARBA00023163"/>
    </source>
</evidence>
<feature type="region of interest" description="Disordered" evidence="9">
    <location>
        <begin position="940"/>
        <end position="1046"/>
    </location>
</feature>
<feature type="compositionally biased region" description="Low complexity" evidence="9">
    <location>
        <begin position="757"/>
        <end position="776"/>
    </location>
</feature>
<accession>A0A167FR32</accession>
<dbReference type="GO" id="GO:0072344">
    <property type="term" value="P:rescue of stalled ribosome"/>
    <property type="evidence" value="ECO:0007669"/>
    <property type="project" value="InterPro"/>
</dbReference>
<evidence type="ECO:0000256" key="5">
    <source>
        <dbReference type="ARBA" id="ARBA00022491"/>
    </source>
</evidence>
<feature type="region of interest" description="Disordered" evidence="9">
    <location>
        <begin position="612"/>
        <end position="655"/>
    </location>
</feature>
<dbReference type="PANTHER" id="PTHR12963">
    <property type="entry name" value="THYROID RECEPTOR INTERACTING PROTEIN RELATED"/>
    <property type="match status" value="1"/>
</dbReference>
<gene>
    <name evidence="11" type="ORF">NOR_03423</name>
</gene>
<feature type="region of interest" description="Disordered" evidence="9">
    <location>
        <begin position="737"/>
        <end position="795"/>
    </location>
</feature>
<reference evidence="11 12" key="1">
    <citation type="journal article" date="2016" name="Genome Biol. Evol.">
        <title>Divergent and convergent evolution of fungal pathogenicity.</title>
        <authorList>
            <person name="Shang Y."/>
            <person name="Xiao G."/>
            <person name="Zheng P."/>
            <person name="Cen K."/>
            <person name="Zhan S."/>
            <person name="Wang C."/>
        </authorList>
    </citation>
    <scope>NUCLEOTIDE SEQUENCE [LARGE SCALE GENOMIC DNA]</scope>
    <source>
        <strain evidence="11 12">RCEF 4871</strain>
    </source>
</reference>
<dbReference type="OrthoDB" id="338816at2759"/>
<feature type="compositionally biased region" description="Low complexity" evidence="9">
    <location>
        <begin position="940"/>
        <end position="953"/>
    </location>
</feature>
<dbReference type="Pfam" id="PF08528">
    <property type="entry name" value="Whi5"/>
    <property type="match status" value="1"/>
</dbReference>
<comment type="caution">
    <text evidence="11">The sequence shown here is derived from an EMBL/GenBank/DDBJ whole genome shotgun (WGS) entry which is preliminary data.</text>
</comment>
<evidence type="ECO:0000256" key="8">
    <source>
        <dbReference type="ARBA" id="ARBA00023242"/>
    </source>
</evidence>
<evidence type="ECO:0000256" key="6">
    <source>
        <dbReference type="ARBA" id="ARBA00023015"/>
    </source>
</evidence>
<dbReference type="AlphaFoldDB" id="A0A167FR32"/>
<dbReference type="GO" id="GO:0045893">
    <property type="term" value="P:positive regulation of DNA-templated transcription"/>
    <property type="evidence" value="ECO:0007669"/>
    <property type="project" value="TreeGrafter"/>
</dbReference>
<feature type="compositionally biased region" description="Polar residues" evidence="9">
    <location>
        <begin position="168"/>
        <end position="188"/>
    </location>
</feature>
<dbReference type="PANTHER" id="PTHR12963:SF4">
    <property type="entry name" value="ACTIVATING SIGNAL COINTEGRATOR 1"/>
    <property type="match status" value="1"/>
</dbReference>
<feature type="region of interest" description="Disordered" evidence="9">
    <location>
        <begin position="841"/>
        <end position="875"/>
    </location>
</feature>
<evidence type="ECO:0000313" key="11">
    <source>
        <dbReference type="EMBL" id="OAA45634.1"/>
    </source>
</evidence>
<dbReference type="Proteomes" id="UP000243498">
    <property type="component" value="Unassembled WGS sequence"/>
</dbReference>
<feature type="compositionally biased region" description="Basic residues" evidence="9">
    <location>
        <begin position="81"/>
        <end position="92"/>
    </location>
</feature>
<feature type="region of interest" description="Disordered" evidence="9">
    <location>
        <begin position="123"/>
        <end position="194"/>
    </location>
</feature>
<proteinExistence type="inferred from homology"/>
<sequence>MSLSQLSQLLPLPEEQLQQVLQYASTLPKTEAATHFNNLLGDSPLAVEFIASFNSHRKEPSKAQETNSSASHPESSDTVPKAKRFQKKKKPAIHVPEARRVDEYAGPASKAYKKDLDFEYMPQRASAPSSHQGSRSATPPAQPQPQPKQYVSSAGYLISEGPPKAKSKSNPGSRTPTPKLTSGNTTKVSIAGGTPMAGQSTALADLEAAIRALEITTNPTLDNGKRRKCNCVATRHPLQGAAPNCLSCGKVICMKEGLGPCTFCGSPLLSSEEVQAMVRELKDERGREKMAVNASAHRRAEVSKKPAPFTQASSQSDFSNGSSLSEAAAKARQHRDKLLIFQAQNAKRTTVRDEAADFDVTGAMNGTGSMWASPEGRAKELKRQQKLLREMEWNAQPDYDKRRQVISIDLAGGRVVRKMAAVERPVTPEEDLDIGSDRDASVATTTMVGSNPTGGGAFSGNPLLGSLMRPVFEAKGKDKDAGAARSREERKKGWRRVQDDLNDNEDVILDGGAYGYKNEGNEPACGTALYSEGRRGGKNSLSVNAHSKVAVQVGTRWLITRVGAKFGQWDWSGSTVTGAWPALHVLDTQVLRTWWTLLDASTRAPQRIAVLPHPSRPDRVASKSQQGSIKGSPSPLRRPATLSFESSTPADPHSCRYSPIARRVVGIRHLSPQSAGKQETEVPCSRLGLHVVVLVSAARTVTSLVELGRSHYTAPGNTIPIVLPASNSRNLEITRTPLPIRGQDQLAAPSGHDSGTNSSQSQAQSISNSQTSNVSSATDQVVTPPGSDASSGLERPPVAVVTAMLKDRYANVRTGVKSGAASQDSQLHQLSAIAAVQDRLEQDAAGHTRKRMADGEAKDRGPSMSPIKGHSRTTSAVSIASTAASTIGDVCMNLRQLSRRLRTDTDLVQLSAELRTRLSYAMVKVNNGWQTRNLDEVESLASQAASPTSSTSTVHRRQEFSASPRLAVPTTSHVQFASEAIKHRRRSDSSPSVQANKPTLAPPAPIQPSFSMPAPRSNTRRNSNPRYTPTMLSHSHPASPRVSVHTTPVSNGIARSQSHLDPNIYSPHHNNVREQDAIETLLFMSSPGNSANLKQGFSSSGSPGPLPKAPPRSVGERHALPSGPRRGLPSTRPPNPAKKVEFDKFPSLPPSYSPMELDLPQPQYCTTPKRQATGPANRHRATLSLPSGLGFGNGTARKVLRDEDIERMLDRAGAELADSSDDEEIQLPPGRKRLAGAMMGV</sequence>
<dbReference type="GO" id="GO:0180022">
    <property type="term" value="C:RQC-trigger complex"/>
    <property type="evidence" value="ECO:0007669"/>
    <property type="project" value="InterPro"/>
</dbReference>
<keyword evidence="4" id="KW-0963">Cytoplasm</keyword>
<dbReference type="InterPro" id="IPR039128">
    <property type="entry name" value="TRIP4-like"/>
</dbReference>
<evidence type="ECO:0000256" key="4">
    <source>
        <dbReference type="ARBA" id="ARBA00022490"/>
    </source>
</evidence>
<dbReference type="GO" id="GO:0008270">
    <property type="term" value="F:zinc ion binding"/>
    <property type="evidence" value="ECO:0007669"/>
    <property type="project" value="InterPro"/>
</dbReference>
<feature type="compositionally biased region" description="Low complexity" evidence="9">
    <location>
        <begin position="1015"/>
        <end position="1030"/>
    </location>
</feature>
<evidence type="ECO:0000256" key="3">
    <source>
        <dbReference type="ARBA" id="ARBA00006922"/>
    </source>
</evidence>
<comment type="similarity">
    <text evidence="3">Belongs to the WHI5/NRM1 family.</text>
</comment>
<feature type="domain" description="TRIP4/RQT4 C2HC5-type zinc finger" evidence="10">
    <location>
        <begin position="226"/>
        <end position="278"/>
    </location>
</feature>
<feature type="region of interest" description="Disordered" evidence="9">
    <location>
        <begin position="1212"/>
        <end position="1241"/>
    </location>
</feature>
<keyword evidence="7" id="KW-0804">Transcription</keyword>
<feature type="region of interest" description="Disordered" evidence="9">
    <location>
        <begin position="1092"/>
        <end position="1195"/>
    </location>
</feature>
<feature type="compositionally biased region" description="Polar residues" evidence="9">
    <location>
        <begin position="126"/>
        <end position="137"/>
    </location>
</feature>
<keyword evidence="6" id="KW-0805">Transcription regulation</keyword>
<evidence type="ECO:0000256" key="9">
    <source>
        <dbReference type="SAM" id="MobiDB-lite"/>
    </source>
</evidence>
<keyword evidence="12" id="KW-1185">Reference proteome</keyword>
<dbReference type="STRING" id="1081105.A0A167FR32"/>
<dbReference type="Pfam" id="PF06221">
    <property type="entry name" value="zf-C2HC5"/>
    <property type="match status" value="1"/>
</dbReference>
<dbReference type="EMBL" id="AZHC01000008">
    <property type="protein sequence ID" value="OAA45634.1"/>
    <property type="molecule type" value="Genomic_DNA"/>
</dbReference>
<evidence type="ECO:0000256" key="2">
    <source>
        <dbReference type="ARBA" id="ARBA00004496"/>
    </source>
</evidence>
<protein>
    <submittedName>
        <fullName evidence="11">C2HC5 finger protein</fullName>
    </submittedName>
</protein>
<dbReference type="InterPro" id="IPR009349">
    <property type="entry name" value="TRIP4/RQT4_C2HC5_Znf"/>
</dbReference>
<feature type="compositionally biased region" description="Polar residues" evidence="9">
    <location>
        <begin position="310"/>
        <end position="325"/>
    </location>
</feature>
<evidence type="ECO:0000313" key="12">
    <source>
        <dbReference type="Proteomes" id="UP000243498"/>
    </source>
</evidence>